<keyword evidence="3" id="KW-1185">Reference proteome</keyword>
<evidence type="ECO:0000313" key="3">
    <source>
        <dbReference type="Proteomes" id="UP001153678"/>
    </source>
</evidence>
<dbReference type="AlphaFoldDB" id="A0A9W4T9E6"/>
<dbReference type="EMBL" id="CAMKVN010015997">
    <property type="protein sequence ID" value="CAI2197285.1"/>
    <property type="molecule type" value="Genomic_DNA"/>
</dbReference>
<feature type="compositionally biased region" description="Polar residues" evidence="1">
    <location>
        <begin position="16"/>
        <end position="28"/>
    </location>
</feature>
<accession>A0A9W4T9E6</accession>
<comment type="caution">
    <text evidence="2">The sequence shown here is derived from an EMBL/GenBank/DDBJ whole genome shotgun (WGS) entry which is preliminary data.</text>
</comment>
<organism evidence="2 3">
    <name type="scientific">Funneliformis geosporum</name>
    <dbReference type="NCBI Taxonomy" id="1117311"/>
    <lineage>
        <taxon>Eukaryota</taxon>
        <taxon>Fungi</taxon>
        <taxon>Fungi incertae sedis</taxon>
        <taxon>Mucoromycota</taxon>
        <taxon>Glomeromycotina</taxon>
        <taxon>Glomeromycetes</taxon>
        <taxon>Glomerales</taxon>
        <taxon>Glomeraceae</taxon>
        <taxon>Funneliformis</taxon>
    </lineage>
</organism>
<protein>
    <submittedName>
        <fullName evidence="2">13801_t:CDS:1</fullName>
    </submittedName>
</protein>
<reference evidence="2" key="1">
    <citation type="submission" date="2022-08" db="EMBL/GenBank/DDBJ databases">
        <authorList>
            <person name="Kallberg Y."/>
            <person name="Tangrot J."/>
            <person name="Rosling A."/>
        </authorList>
    </citation>
    <scope>NUCLEOTIDE SEQUENCE</scope>
    <source>
        <strain evidence="2">Wild A</strain>
    </source>
</reference>
<name>A0A9W4T9E6_9GLOM</name>
<feature type="region of interest" description="Disordered" evidence="1">
    <location>
        <begin position="1"/>
        <end position="70"/>
    </location>
</feature>
<sequence>PEEQRRFTITITIITSPNEPRNPTNTAPTKGKNRRINGTQAHGANGGENAGAPQRVVGANERPVLDLPGL</sequence>
<evidence type="ECO:0000313" key="2">
    <source>
        <dbReference type="EMBL" id="CAI2197285.1"/>
    </source>
</evidence>
<evidence type="ECO:0000256" key="1">
    <source>
        <dbReference type="SAM" id="MobiDB-lite"/>
    </source>
</evidence>
<gene>
    <name evidence="2" type="ORF">FWILDA_LOCUS18001</name>
</gene>
<feature type="non-terminal residue" evidence="2">
    <location>
        <position position="1"/>
    </location>
</feature>
<proteinExistence type="predicted"/>
<dbReference type="Proteomes" id="UP001153678">
    <property type="component" value="Unassembled WGS sequence"/>
</dbReference>